<protein>
    <submittedName>
        <fullName evidence="1">Uncharacterized protein</fullName>
    </submittedName>
</protein>
<proteinExistence type="predicted"/>
<dbReference type="AlphaFoldDB" id="X0SZP5"/>
<dbReference type="EMBL" id="BARS01003343">
    <property type="protein sequence ID" value="GAF81402.1"/>
    <property type="molecule type" value="Genomic_DNA"/>
</dbReference>
<feature type="non-terminal residue" evidence="1">
    <location>
        <position position="1"/>
    </location>
</feature>
<comment type="caution">
    <text evidence="1">The sequence shown here is derived from an EMBL/GenBank/DDBJ whole genome shotgun (WGS) entry which is preliminary data.</text>
</comment>
<organism evidence="1">
    <name type="scientific">marine sediment metagenome</name>
    <dbReference type="NCBI Taxonomy" id="412755"/>
    <lineage>
        <taxon>unclassified sequences</taxon>
        <taxon>metagenomes</taxon>
        <taxon>ecological metagenomes</taxon>
    </lineage>
</organism>
<sequence>DLLLWSESGVNANNYIEEVSNGLHWVGLNAGNLFIYQTKLTSGRYYKISVDCVEHTSGAIQAYCSTTLNGSVVIDGVGGFSGILKATDGVFYLQRQAAGDQDMVIRSITLEEVPEGYPLMDKGMKYLECTSAGTVAFPSDQAYGEWEFDLYNYDNTTQIGIDFITNGSEKYTLYLTSSERIALYRAAAISQTAADFISFGIWYRIKLTRTLDGEFTFYVRGGEFGNDDWTLVLPVSTTNPFTDNTYTESQYFVVDLDVGDRIANLITRKAVQQ</sequence>
<reference evidence="1" key="1">
    <citation type="journal article" date="2014" name="Front. Microbiol.">
        <title>High frequency of phylogenetically diverse reductive dehalogenase-homologous genes in deep subseafloor sedimentary metagenomes.</title>
        <authorList>
            <person name="Kawai M."/>
            <person name="Futagami T."/>
            <person name="Toyoda A."/>
            <person name="Takaki Y."/>
            <person name="Nishi S."/>
            <person name="Hori S."/>
            <person name="Arai W."/>
            <person name="Tsubouchi T."/>
            <person name="Morono Y."/>
            <person name="Uchiyama I."/>
            <person name="Ito T."/>
            <person name="Fujiyama A."/>
            <person name="Inagaki F."/>
            <person name="Takami H."/>
        </authorList>
    </citation>
    <scope>NUCLEOTIDE SEQUENCE</scope>
    <source>
        <strain evidence="1">Expedition CK06-06</strain>
    </source>
</reference>
<gene>
    <name evidence="1" type="ORF">S01H1_06475</name>
</gene>
<name>X0SZP5_9ZZZZ</name>
<accession>X0SZP5</accession>
<evidence type="ECO:0000313" key="1">
    <source>
        <dbReference type="EMBL" id="GAF81402.1"/>
    </source>
</evidence>